<dbReference type="InterPro" id="IPR036915">
    <property type="entry name" value="Cyclin-like_sf"/>
</dbReference>
<keyword evidence="5" id="KW-1185">Reference proteome</keyword>
<reference evidence="5" key="1">
    <citation type="journal article" date="2013" name="Nat. Genet.">
        <title>The Capsella rubella genome and the genomic consequences of rapid mating system evolution.</title>
        <authorList>
            <person name="Slotte T."/>
            <person name="Hazzouri K.M."/>
            <person name="Agren J.A."/>
            <person name="Koenig D."/>
            <person name="Maumus F."/>
            <person name="Guo Y.L."/>
            <person name="Steige K."/>
            <person name="Platts A.E."/>
            <person name="Escobar J.S."/>
            <person name="Newman L.K."/>
            <person name="Wang W."/>
            <person name="Mandakova T."/>
            <person name="Vello E."/>
            <person name="Smith L.M."/>
            <person name="Henz S.R."/>
            <person name="Steffen J."/>
            <person name="Takuno S."/>
            <person name="Brandvain Y."/>
            <person name="Coop G."/>
            <person name="Andolfatto P."/>
            <person name="Hu T.T."/>
            <person name="Blanchette M."/>
            <person name="Clark R.M."/>
            <person name="Quesneville H."/>
            <person name="Nordborg M."/>
            <person name="Gaut B.S."/>
            <person name="Lysak M.A."/>
            <person name="Jenkins J."/>
            <person name="Grimwood J."/>
            <person name="Chapman J."/>
            <person name="Prochnik S."/>
            <person name="Shu S."/>
            <person name="Rokhsar D."/>
            <person name="Schmutz J."/>
            <person name="Weigel D."/>
            <person name="Wright S.I."/>
        </authorList>
    </citation>
    <scope>NUCLEOTIDE SEQUENCE [LARGE SCALE GENOMIC DNA]</scope>
    <source>
        <strain evidence="5">cv. Monte Gargano</strain>
    </source>
</reference>
<dbReference type="AlphaFoldDB" id="R0H5H6"/>
<accession>R0H5H6</accession>
<evidence type="ECO:0000256" key="2">
    <source>
        <dbReference type="ARBA" id="ARBA00022833"/>
    </source>
</evidence>
<sequence>MRCKRCNGSNFQREEGTGNSYCGGCGTLQEYDNYEAQLGGINGPQGTYLRIGTAGSGSALAYKDKKIYEAKKLIDEITDRLNLGNEAETIKSMISKITDGEFGQGEWFPILIGACCYALVRKEGKGVLPMEEIAIAVGCELHQLGSVIKRVVDHLELEFREYDLVGLFMTTANNSPRLSGVDSEKKEKISKQGAFLMNCALKWFLSTGRRPMPLVVAVLAFVVQVNGVKVKIDDFAKDARVSLTTCKTRYKELSERLVKVAEEVGLPWAKDVTVKNVVKHSGALIGLMEAKSMRKRKRGTGDKLVGTDGFCLEDIVRDCLSKKSVYCYNNDDNDDDDHQDAMSRYFDVGGEPQLRLCSNDDHLSVKQLPTMSRCSSVGGENQLTSCNNGDKISVKQLSTMYKEFVDGVGGGTLGKISQEKKNSMRERESFFQMVSREDWWKGKSEMSQRLLLKEVLEKDVGLDAFPPSYIKGCVAVKRRSEKIKAAKLRINAIRNPSDIVSEGAALSLELEHSKKKRKKGTEIDWEDLIIQTLVLHNVNEEEIEKGHYKTLLELHVFNSGEV</sequence>
<evidence type="ECO:0000259" key="3">
    <source>
        <dbReference type="Pfam" id="PF21886"/>
    </source>
</evidence>
<dbReference type="SUPFAM" id="SSF47954">
    <property type="entry name" value="Cyclin-like"/>
    <property type="match status" value="2"/>
</dbReference>
<dbReference type="eggNOG" id="KOG1598">
    <property type="taxonomic scope" value="Eukaryota"/>
</dbReference>
<protein>
    <recommendedName>
        <fullName evidence="3">BRF2-like C-terminal domain-containing protein</fullName>
    </recommendedName>
</protein>
<evidence type="ECO:0000313" key="4">
    <source>
        <dbReference type="EMBL" id="EOA18803.1"/>
    </source>
</evidence>
<dbReference type="CDD" id="cd00043">
    <property type="entry name" value="CYCLIN_SF"/>
    <property type="match status" value="1"/>
</dbReference>
<dbReference type="Proteomes" id="UP000029121">
    <property type="component" value="Unassembled WGS sequence"/>
</dbReference>
<feature type="domain" description="BRF2-like C-terminal" evidence="3">
    <location>
        <begin position="180"/>
        <end position="284"/>
    </location>
</feature>
<dbReference type="PANTHER" id="PTHR48428:SF1">
    <property type="entry name" value="PLANT-SPECIFIC TFIIB-RELATED PROTEIN PTF2"/>
    <property type="match status" value="1"/>
</dbReference>
<name>R0H5H6_9BRAS</name>
<proteinExistence type="predicted"/>
<dbReference type="InterPro" id="IPR053340">
    <property type="entry name" value="PTF2"/>
</dbReference>
<evidence type="ECO:0000256" key="1">
    <source>
        <dbReference type="ARBA" id="ARBA00022771"/>
    </source>
</evidence>
<dbReference type="Gene3D" id="1.10.472.10">
    <property type="entry name" value="Cyclin-like"/>
    <property type="match status" value="1"/>
</dbReference>
<keyword evidence="2" id="KW-0862">Zinc</keyword>
<dbReference type="Gene3D" id="1.10.472.170">
    <property type="match status" value="1"/>
</dbReference>
<dbReference type="GO" id="GO:0008270">
    <property type="term" value="F:zinc ion binding"/>
    <property type="evidence" value="ECO:0007669"/>
    <property type="project" value="UniProtKB-KW"/>
</dbReference>
<dbReference type="STRING" id="81985.R0H5H6"/>
<dbReference type="Pfam" id="PF21886">
    <property type="entry name" value="BRF2-like_C_cyclin_rpt"/>
    <property type="match status" value="1"/>
</dbReference>
<gene>
    <name evidence="4" type="ORF">CARUB_v10007416mg</name>
</gene>
<dbReference type="EMBL" id="KB870811">
    <property type="protein sequence ID" value="EOA18803.1"/>
    <property type="molecule type" value="Genomic_DNA"/>
</dbReference>
<organism evidence="4 5">
    <name type="scientific">Capsella rubella</name>
    <dbReference type="NCBI Taxonomy" id="81985"/>
    <lineage>
        <taxon>Eukaryota</taxon>
        <taxon>Viridiplantae</taxon>
        <taxon>Streptophyta</taxon>
        <taxon>Embryophyta</taxon>
        <taxon>Tracheophyta</taxon>
        <taxon>Spermatophyta</taxon>
        <taxon>Magnoliopsida</taxon>
        <taxon>eudicotyledons</taxon>
        <taxon>Gunneridae</taxon>
        <taxon>Pentapetalae</taxon>
        <taxon>rosids</taxon>
        <taxon>malvids</taxon>
        <taxon>Brassicales</taxon>
        <taxon>Brassicaceae</taxon>
        <taxon>Camelineae</taxon>
        <taxon>Capsella</taxon>
    </lineage>
</organism>
<dbReference type="KEGG" id="crb:17878407"/>
<dbReference type="PANTHER" id="PTHR48428">
    <property type="entry name" value="PLANT-SPECIFIC TFIIB-RELATED PROTEIN PTF2"/>
    <property type="match status" value="1"/>
</dbReference>
<keyword evidence="1" id="KW-0479">Metal-binding</keyword>
<keyword evidence="1" id="KW-0863">Zinc-finger</keyword>
<evidence type="ECO:0000313" key="5">
    <source>
        <dbReference type="Proteomes" id="UP000029121"/>
    </source>
</evidence>
<dbReference type="InterPro" id="IPR054078">
    <property type="entry name" value="BRF2-like_C"/>
</dbReference>
<dbReference type="OrthoDB" id="511529at2759"/>